<reference evidence="6" key="1">
    <citation type="journal article" date="2017" name="Nat. Microbiol.">
        <title>Global analysis of biosynthetic gene clusters reveals vast potential of secondary metabolite production in Penicillium species.</title>
        <authorList>
            <person name="Nielsen J.C."/>
            <person name="Grijseels S."/>
            <person name="Prigent S."/>
            <person name="Ji B."/>
            <person name="Dainat J."/>
            <person name="Nielsen K.F."/>
            <person name="Frisvad J.C."/>
            <person name="Workman M."/>
            <person name="Nielsen J."/>
        </authorList>
    </citation>
    <scope>NUCLEOTIDE SEQUENCE [LARGE SCALE GENOMIC DNA]</scope>
    <source>
        <strain evidence="6">IBT 13039</strain>
    </source>
</reference>
<organism evidence="5 6">
    <name type="scientific">Penicillium nalgiovense</name>
    <dbReference type="NCBI Taxonomy" id="60175"/>
    <lineage>
        <taxon>Eukaryota</taxon>
        <taxon>Fungi</taxon>
        <taxon>Dikarya</taxon>
        <taxon>Ascomycota</taxon>
        <taxon>Pezizomycotina</taxon>
        <taxon>Eurotiomycetes</taxon>
        <taxon>Eurotiomycetidae</taxon>
        <taxon>Eurotiales</taxon>
        <taxon>Aspergillaceae</taxon>
        <taxon>Penicillium</taxon>
    </lineage>
</organism>
<evidence type="ECO:0000256" key="2">
    <source>
        <dbReference type="ARBA" id="ARBA00023242"/>
    </source>
</evidence>
<protein>
    <recommendedName>
        <fullName evidence="4">Rad21/Rec8-like protein N-terminal domain-containing protein</fullName>
    </recommendedName>
</protein>
<dbReference type="OMA" id="QQCHYVL"/>
<gene>
    <name evidence="5" type="ORF">PENNAL_c0014G02961</name>
</gene>
<feature type="region of interest" description="Disordered" evidence="3">
    <location>
        <begin position="231"/>
        <end position="261"/>
    </location>
</feature>
<dbReference type="EMBL" id="MOOB01000014">
    <property type="protein sequence ID" value="OQE89378.1"/>
    <property type="molecule type" value="Genomic_DNA"/>
</dbReference>
<evidence type="ECO:0000256" key="1">
    <source>
        <dbReference type="ARBA" id="ARBA00004123"/>
    </source>
</evidence>
<keyword evidence="2" id="KW-0539">Nucleus</keyword>
<sequence>MFYSHEILTSPEHGVATIWLVATLGSRSIARRLNRKAILDVDVPNACRVIINPDAPMALRLQGSLLYGVSRVYNQQCGYTLLDTQAMHDKMVSKLKIIPGSGLDPAAGQTKPNNLILPYDPSFLPETALPGLEIDLSSFTTANDSSSQLSGLWIKSPNNSLSGTSQLSSLHLELPSDDILGEGTILGIDEISGSAQKKDPSGNVTGLGLGNEEGVLLQPDFEFDEDGNIIELDTRGKSPHARKSTVGPRESEGPTDDQQRQLCEDSMHIEDEEVRVADTNDMMDLDIRTADAAILQTNEGLGGVEETVEIQAVRTRRVRRPKEIISDDTTELRNMTLAQWNNEYVANMIQARKQKQQNKIPTISKKNAAFWVFGQGIGSVGVGLGIDHEQHPLSLYSGEDLFEAVGGYPQQNGRKRSADNDGLSEGRRVRARDEQAEHLSRENIDRLNMEVEVGRDAPSSLFDDHSSQMPWNITASIQSSRQRHRFGSVSELSSQGRKPRSRLASASPLAGRSYFGEQDRHSLELLGDFGDDLDLTRYLEGELATDRENISSLSPSKRSALERVKSTLDRESLNFIEFMKTKIGTANDGKAGNAQSPNSNVSSPVAARLGQTTFASLLPPGSTTRAVATQALMNVLTLATKGVMYAHQDEYIDESTEWEVLMTTANDVEEHMMVDYRSAGMQMEGMRGLCSGLVTNADLVPIAATEHQKWRVTAMMTAVKEPIDAICSHYITRNAQMEESFLQEV</sequence>
<feature type="region of interest" description="Disordered" evidence="3">
    <location>
        <begin position="406"/>
        <end position="439"/>
    </location>
</feature>
<evidence type="ECO:0000313" key="5">
    <source>
        <dbReference type="EMBL" id="OQE89378.1"/>
    </source>
</evidence>
<keyword evidence="6" id="KW-1185">Reference proteome</keyword>
<accession>A0A1V6YPX0</accession>
<dbReference type="GO" id="GO:0005634">
    <property type="term" value="C:nucleus"/>
    <property type="evidence" value="ECO:0007669"/>
    <property type="project" value="UniProtKB-SubCell"/>
</dbReference>
<comment type="subcellular location">
    <subcellularLocation>
        <location evidence="1">Nucleus</location>
    </subcellularLocation>
</comment>
<dbReference type="InterPro" id="IPR039781">
    <property type="entry name" value="Rad21/Rec8-like"/>
</dbReference>
<dbReference type="Pfam" id="PF04825">
    <property type="entry name" value="Rad21_Rec8_N"/>
    <property type="match status" value="1"/>
</dbReference>
<dbReference type="STRING" id="60175.A0A1V6YPX0"/>
<dbReference type="CDD" id="cd21789">
    <property type="entry name" value="Rad21_Rec8_M_SpRec8p-like"/>
    <property type="match status" value="1"/>
</dbReference>
<evidence type="ECO:0000313" key="6">
    <source>
        <dbReference type="Proteomes" id="UP000191691"/>
    </source>
</evidence>
<dbReference type="InterPro" id="IPR006910">
    <property type="entry name" value="Rad21_Rec8_N"/>
</dbReference>
<evidence type="ECO:0000259" key="4">
    <source>
        <dbReference type="Pfam" id="PF04825"/>
    </source>
</evidence>
<comment type="caution">
    <text evidence="5">The sequence shown here is derived from an EMBL/GenBank/DDBJ whole genome shotgun (WGS) entry which is preliminary data.</text>
</comment>
<dbReference type="PANTHER" id="PTHR12585:SF70">
    <property type="entry name" value="RAD21_REC8 N TERMINAL DOMAIN PROTEIN (AFU_ORTHOLOGUE AFUA_6G02900)"/>
    <property type="match status" value="1"/>
</dbReference>
<feature type="domain" description="Rad21/Rec8-like protein N-terminal" evidence="4">
    <location>
        <begin position="1"/>
        <end position="110"/>
    </location>
</feature>
<feature type="region of interest" description="Disordered" evidence="3">
    <location>
        <begin position="478"/>
        <end position="506"/>
    </location>
</feature>
<feature type="compositionally biased region" description="Basic and acidic residues" evidence="3">
    <location>
        <begin position="249"/>
        <end position="261"/>
    </location>
</feature>
<evidence type="ECO:0000256" key="3">
    <source>
        <dbReference type="SAM" id="MobiDB-lite"/>
    </source>
</evidence>
<dbReference type="AlphaFoldDB" id="A0A1V6YPX0"/>
<proteinExistence type="predicted"/>
<feature type="compositionally biased region" description="Basic and acidic residues" evidence="3">
    <location>
        <begin position="416"/>
        <end position="439"/>
    </location>
</feature>
<dbReference type="GO" id="GO:0007064">
    <property type="term" value="P:mitotic sister chromatid cohesion"/>
    <property type="evidence" value="ECO:0007669"/>
    <property type="project" value="TreeGrafter"/>
</dbReference>
<dbReference type="GO" id="GO:0030892">
    <property type="term" value="C:mitotic cohesin complex"/>
    <property type="evidence" value="ECO:0007669"/>
    <property type="project" value="TreeGrafter"/>
</dbReference>
<name>A0A1V6YPX0_PENNA</name>
<dbReference type="Proteomes" id="UP000191691">
    <property type="component" value="Unassembled WGS sequence"/>
</dbReference>
<dbReference type="PANTHER" id="PTHR12585">
    <property type="entry name" value="SCC1 / RAD21 FAMILY MEMBER"/>
    <property type="match status" value="1"/>
</dbReference>
<dbReference type="GO" id="GO:0003682">
    <property type="term" value="F:chromatin binding"/>
    <property type="evidence" value="ECO:0007669"/>
    <property type="project" value="TreeGrafter"/>
</dbReference>